<protein>
    <recommendedName>
        <fullName evidence="2">HEAT repeat domain-containing protein</fullName>
    </recommendedName>
</protein>
<accession>A0A8F3EQD1</accession>
<dbReference type="InterPro" id="IPR016024">
    <property type="entry name" value="ARM-type_fold"/>
</dbReference>
<evidence type="ECO:0008006" key="2">
    <source>
        <dbReference type="Google" id="ProtNLM"/>
    </source>
</evidence>
<evidence type="ECO:0000313" key="1">
    <source>
        <dbReference type="EMBL" id="QWY91817.1"/>
    </source>
</evidence>
<reference evidence="1" key="1">
    <citation type="journal article" date="2021" name="FEMS Microbiol. Lett.">
        <title>AsaGEI2d: a new variant of a genomic island identified in a group of Aeromonas salmonicida subsp. salmonicida isolated from France, which bears the pAsa7 plasmid.</title>
        <authorList>
            <person name="Vincent A.T."/>
            <person name="Intertaglia L."/>
            <person name="Loyer V."/>
            <person name="Paquet V.E."/>
            <person name="Adouane E."/>
            <person name="Martin P."/>
            <person name="Berard C."/>
            <person name="Lami R."/>
            <person name="Charette S.J."/>
        </authorList>
    </citation>
    <scope>NUCLEOTIDE SEQUENCE</scope>
    <source>
        <strain evidence="1">BBCC2887</strain>
    </source>
</reference>
<dbReference type="AlphaFoldDB" id="A0A8F3EQD1"/>
<dbReference type="RefSeq" id="WP_205200637.1">
    <property type="nucleotide sequence ID" value="NZ_JADKRF010000006.1"/>
</dbReference>
<proteinExistence type="predicted"/>
<organism evidence="1">
    <name type="scientific">Aeromonas salmonicida subsp. salmonicida</name>
    <dbReference type="NCBI Taxonomy" id="29491"/>
    <lineage>
        <taxon>Bacteria</taxon>
        <taxon>Pseudomonadati</taxon>
        <taxon>Pseudomonadota</taxon>
        <taxon>Gammaproteobacteria</taxon>
        <taxon>Aeromonadales</taxon>
        <taxon>Aeromonadaceae</taxon>
        <taxon>Aeromonas</taxon>
    </lineage>
</organism>
<name>A0A8F3EQD1_AERSS</name>
<sequence>MDNKELLIKILLSGSESGFAETRASALIAIGESGLIDDERLINALKSGAESGSQEVKQGAYTGMGMMLKSANRQ</sequence>
<dbReference type="SUPFAM" id="SSF48371">
    <property type="entry name" value="ARM repeat"/>
    <property type="match status" value="1"/>
</dbReference>
<dbReference type="EMBL" id="MW218448">
    <property type="protein sequence ID" value="QWY91817.1"/>
    <property type="molecule type" value="Genomic_DNA"/>
</dbReference>